<evidence type="ECO:0000313" key="3">
    <source>
        <dbReference type="Proteomes" id="UP000663923"/>
    </source>
</evidence>
<sequence length="252" mass="27864">MFGKRTSVFGKKAVDTPPSPPPGPPVDSWEPEDKMIIALEAAIRLFSRTLEQAGLDCGRLALSGEPPAKVSLLLADCIVYSGKEGKEFLALGRSKDFRSFSFEPHFRMFLILNAVLILEDLPPSVERSQIAISEVPRQLMDAHLMLCWVRFIRPLGKAWTGPEAEMGEMIHDMQNELVAVGQSAPGWLTERVSTKDCVQEWGSAFPATLGQTLEKDTPRINGLPMTDIIEEATTKFLVDTQVQGLKQSQGRI</sequence>
<name>A0ABX7T8V5_9SPHN</name>
<accession>A0ABX7T8V5</accession>
<organism evidence="2 3">
    <name type="scientific">Parasphingorhabdus cellanae</name>
    <dbReference type="NCBI Taxonomy" id="2806553"/>
    <lineage>
        <taxon>Bacteria</taxon>
        <taxon>Pseudomonadati</taxon>
        <taxon>Pseudomonadota</taxon>
        <taxon>Alphaproteobacteria</taxon>
        <taxon>Sphingomonadales</taxon>
        <taxon>Sphingomonadaceae</taxon>
        <taxon>Parasphingorhabdus</taxon>
    </lineage>
</organism>
<evidence type="ECO:0000313" key="2">
    <source>
        <dbReference type="EMBL" id="QTD57581.1"/>
    </source>
</evidence>
<dbReference type="RefSeq" id="WP_207990170.1">
    <property type="nucleotide sequence ID" value="NZ_CP071794.1"/>
</dbReference>
<gene>
    <name evidence="2" type="ORF">J4G78_08710</name>
</gene>
<dbReference type="EMBL" id="CP071794">
    <property type="protein sequence ID" value="QTD57581.1"/>
    <property type="molecule type" value="Genomic_DNA"/>
</dbReference>
<keyword evidence="3" id="KW-1185">Reference proteome</keyword>
<proteinExistence type="predicted"/>
<dbReference type="Proteomes" id="UP000663923">
    <property type="component" value="Chromosome"/>
</dbReference>
<protein>
    <submittedName>
        <fullName evidence="2">Uncharacterized protein</fullName>
    </submittedName>
</protein>
<feature type="region of interest" description="Disordered" evidence="1">
    <location>
        <begin position="1"/>
        <end position="29"/>
    </location>
</feature>
<reference evidence="2 3" key="1">
    <citation type="submission" date="2021-03" db="EMBL/GenBank/DDBJ databases">
        <title>Complete genome of Parasphingorhabdus_sp.JHSY0214.</title>
        <authorList>
            <person name="Yoo J.H."/>
            <person name="Bae J.W."/>
        </authorList>
    </citation>
    <scope>NUCLEOTIDE SEQUENCE [LARGE SCALE GENOMIC DNA]</scope>
    <source>
        <strain evidence="2 3">JHSY0214</strain>
    </source>
</reference>
<evidence type="ECO:0000256" key="1">
    <source>
        <dbReference type="SAM" id="MobiDB-lite"/>
    </source>
</evidence>